<feature type="transmembrane region" description="Helical" evidence="1">
    <location>
        <begin position="197"/>
        <end position="223"/>
    </location>
</feature>
<keyword evidence="1" id="KW-0472">Membrane</keyword>
<dbReference type="InterPro" id="IPR021354">
    <property type="entry name" value="DUF2975"/>
</dbReference>
<feature type="transmembrane region" description="Helical" evidence="1">
    <location>
        <begin position="243"/>
        <end position="261"/>
    </location>
</feature>
<gene>
    <name evidence="2" type="ORF">ACFSC2_01680</name>
</gene>
<proteinExistence type="predicted"/>
<keyword evidence="1" id="KW-1133">Transmembrane helix</keyword>
<dbReference type="Pfam" id="PF11188">
    <property type="entry name" value="DUF2975"/>
    <property type="match status" value="1"/>
</dbReference>
<keyword evidence="3" id="KW-1185">Reference proteome</keyword>
<reference evidence="3" key="1">
    <citation type="journal article" date="2019" name="Int. J. Syst. Evol. Microbiol.">
        <title>The Global Catalogue of Microorganisms (GCM) 10K type strain sequencing project: providing services to taxonomists for standard genome sequencing and annotation.</title>
        <authorList>
            <consortium name="The Broad Institute Genomics Platform"/>
            <consortium name="The Broad Institute Genome Sequencing Center for Infectious Disease"/>
            <person name="Wu L."/>
            <person name="Ma J."/>
        </authorList>
    </citation>
    <scope>NUCLEOTIDE SEQUENCE [LARGE SCALE GENOMIC DNA]</scope>
    <source>
        <strain evidence="3">CCUG 70865</strain>
    </source>
</reference>
<comment type="caution">
    <text evidence="2">The sequence shown here is derived from an EMBL/GenBank/DDBJ whole genome shotgun (WGS) entry which is preliminary data.</text>
</comment>
<dbReference type="Proteomes" id="UP001597138">
    <property type="component" value="Unassembled WGS sequence"/>
</dbReference>
<dbReference type="EMBL" id="JBHUDZ010000001">
    <property type="protein sequence ID" value="MFD1601442.1"/>
    <property type="molecule type" value="Genomic_DNA"/>
</dbReference>
<name>A0ABW4H8B0_9FLAO</name>
<evidence type="ECO:0000256" key="1">
    <source>
        <dbReference type="SAM" id="Phobius"/>
    </source>
</evidence>
<accession>A0ABW4H8B0</accession>
<organism evidence="2 3">
    <name type="scientific">Flavobacterium artemisiae</name>
    <dbReference type="NCBI Taxonomy" id="2126556"/>
    <lineage>
        <taxon>Bacteria</taxon>
        <taxon>Pseudomonadati</taxon>
        <taxon>Bacteroidota</taxon>
        <taxon>Flavobacteriia</taxon>
        <taxon>Flavobacteriales</taxon>
        <taxon>Flavobacteriaceae</taxon>
        <taxon>Flavobacterium</taxon>
    </lineage>
</organism>
<sequence length="275" mass="32017">MKNNNKLVTVLYIISRLSFRACELILLFALIFECIPDGTIGGYSSTVHHSRGYEINARIQSSISDTLIFYKGTNISGSISKSKSKELNKRFNEIKNDKKLTKMYQINNFDIYNFNNKDSDIKKEFYDVKQSSPSDLNIIINPKNYLFKAILAIKTYLSLILVLFVSYQLMKLFKQLRTNFAFDQILNKRIRNIGYSLISFQVITLLISIIITQHLSIISYYHYIPTVENSEFRYMSLGIYIEYNWQILFLGLCLVVLAKLLSYGYDLQNENELTI</sequence>
<dbReference type="RefSeq" id="WP_379817520.1">
    <property type="nucleotide sequence ID" value="NZ_JBHUDZ010000001.1"/>
</dbReference>
<protein>
    <submittedName>
        <fullName evidence="2">DUF2975 domain-containing protein</fullName>
    </submittedName>
</protein>
<evidence type="ECO:0000313" key="2">
    <source>
        <dbReference type="EMBL" id="MFD1601442.1"/>
    </source>
</evidence>
<keyword evidence="1" id="KW-0812">Transmembrane</keyword>
<evidence type="ECO:0000313" key="3">
    <source>
        <dbReference type="Proteomes" id="UP001597138"/>
    </source>
</evidence>
<feature type="transmembrane region" description="Helical" evidence="1">
    <location>
        <begin position="145"/>
        <end position="167"/>
    </location>
</feature>